<accession>A0ABM8EI76</accession>
<feature type="transmembrane region" description="Helical" evidence="2">
    <location>
        <begin position="6"/>
        <end position="25"/>
    </location>
</feature>
<evidence type="ECO:0000313" key="4">
    <source>
        <dbReference type="Proteomes" id="UP001317705"/>
    </source>
</evidence>
<organism evidence="3 4">
    <name type="scientific">Geotalea uraniireducens</name>
    <dbReference type="NCBI Taxonomy" id="351604"/>
    <lineage>
        <taxon>Bacteria</taxon>
        <taxon>Pseudomonadati</taxon>
        <taxon>Thermodesulfobacteriota</taxon>
        <taxon>Desulfuromonadia</taxon>
        <taxon>Geobacterales</taxon>
        <taxon>Geobacteraceae</taxon>
        <taxon>Geotalea</taxon>
    </lineage>
</organism>
<sequence length="80" mass="8405">MEESTPPLIATAIFMGLVVWFMVSLRWGARAGALGNHGAAPQNPDGAPQNQGRHGGLPLPPIIPPRWVEGTIRNGGARNG</sequence>
<protein>
    <recommendedName>
        <fullName evidence="5">Secreted protein</fullName>
    </recommendedName>
</protein>
<keyword evidence="2" id="KW-1133">Transmembrane helix</keyword>
<gene>
    <name evidence="3" type="ORF">GURASL_10590</name>
</gene>
<evidence type="ECO:0008006" key="5">
    <source>
        <dbReference type="Google" id="ProtNLM"/>
    </source>
</evidence>
<evidence type="ECO:0000256" key="1">
    <source>
        <dbReference type="SAM" id="MobiDB-lite"/>
    </source>
</evidence>
<keyword evidence="2" id="KW-0812">Transmembrane</keyword>
<feature type="region of interest" description="Disordered" evidence="1">
    <location>
        <begin position="33"/>
        <end position="80"/>
    </location>
</feature>
<reference evidence="3 4" key="1">
    <citation type="submission" date="2022-12" db="EMBL/GenBank/DDBJ databases">
        <title>Polyphasic characterization of Geotalea uranireducens NIT-SL11 newly isolated from a complex of sewage sludge and microbially reduced graphene oxide.</title>
        <authorList>
            <person name="Xie L."/>
            <person name="Yoshida N."/>
            <person name="Meng L."/>
        </authorList>
    </citation>
    <scope>NUCLEOTIDE SEQUENCE [LARGE SCALE GENOMIC DNA]</scope>
    <source>
        <strain evidence="3 4">NIT-SL11</strain>
    </source>
</reference>
<name>A0ABM8EI76_9BACT</name>
<keyword evidence="4" id="KW-1185">Reference proteome</keyword>
<dbReference type="EMBL" id="AP027151">
    <property type="protein sequence ID" value="BDV42136.1"/>
    <property type="molecule type" value="Genomic_DNA"/>
</dbReference>
<evidence type="ECO:0000256" key="2">
    <source>
        <dbReference type="SAM" id="Phobius"/>
    </source>
</evidence>
<dbReference type="Proteomes" id="UP001317705">
    <property type="component" value="Chromosome"/>
</dbReference>
<keyword evidence="2" id="KW-0472">Membrane</keyword>
<proteinExistence type="predicted"/>
<evidence type="ECO:0000313" key="3">
    <source>
        <dbReference type="EMBL" id="BDV42136.1"/>
    </source>
</evidence>